<keyword evidence="7" id="KW-1185">Reference proteome</keyword>
<reference evidence="6 7" key="1">
    <citation type="submission" date="2023-05" db="EMBL/GenBank/DDBJ databases">
        <title>A 100% complete, gapless, phased diploid assembly of the Scenedesmus obliquus UTEX 3031 genome.</title>
        <authorList>
            <person name="Biondi T.C."/>
            <person name="Hanschen E.R."/>
            <person name="Kwon T."/>
            <person name="Eng W."/>
            <person name="Kruse C.P.S."/>
            <person name="Koehler S.I."/>
            <person name="Kunde Y."/>
            <person name="Gleasner C.D."/>
            <person name="You Mak K.T."/>
            <person name="Polle J."/>
            <person name="Hovde B.T."/>
            <person name="Starkenburg S.R."/>
        </authorList>
    </citation>
    <scope>NUCLEOTIDE SEQUENCE [LARGE SCALE GENOMIC DNA]</scope>
    <source>
        <strain evidence="6 7">DOE0152z</strain>
    </source>
</reference>
<dbReference type="InterPro" id="IPR015943">
    <property type="entry name" value="WD40/YVTN_repeat-like_dom_sf"/>
</dbReference>
<protein>
    <recommendedName>
        <fullName evidence="5">Pyrrolo-quinoline quinone repeat domain-containing protein</fullName>
    </recommendedName>
</protein>
<evidence type="ECO:0000259" key="5">
    <source>
        <dbReference type="Pfam" id="PF13360"/>
    </source>
</evidence>
<dbReference type="EMBL" id="CP126209">
    <property type="protein sequence ID" value="WIA11122.1"/>
    <property type="molecule type" value="Genomic_DNA"/>
</dbReference>
<proteinExistence type="inferred from homology"/>
<dbReference type="Gene3D" id="2.130.10.10">
    <property type="entry name" value="YVTN repeat-like/Quinoprotein amine dehydrogenase"/>
    <property type="match status" value="1"/>
</dbReference>
<feature type="region of interest" description="Disordered" evidence="4">
    <location>
        <begin position="137"/>
        <end position="167"/>
    </location>
</feature>
<evidence type="ECO:0000313" key="6">
    <source>
        <dbReference type="EMBL" id="WIA11122.1"/>
    </source>
</evidence>
<dbReference type="SMART" id="SM00564">
    <property type="entry name" value="PQQ"/>
    <property type="match status" value="7"/>
</dbReference>
<evidence type="ECO:0000256" key="3">
    <source>
        <dbReference type="ARBA" id="ARBA00023002"/>
    </source>
</evidence>
<comment type="cofactor">
    <cofactor evidence="1">
        <name>pyrroloquinoline quinone</name>
        <dbReference type="ChEBI" id="CHEBI:58442"/>
    </cofactor>
</comment>
<dbReference type="Proteomes" id="UP001244341">
    <property type="component" value="Chromosome 2b"/>
</dbReference>
<dbReference type="PANTHER" id="PTHR32303">
    <property type="entry name" value="QUINOPROTEIN ALCOHOL DEHYDROGENASE (CYTOCHROME C)"/>
    <property type="match status" value="1"/>
</dbReference>
<feature type="domain" description="Pyrrolo-quinoline quinone repeat" evidence="5">
    <location>
        <begin position="364"/>
        <end position="570"/>
    </location>
</feature>
<evidence type="ECO:0000313" key="7">
    <source>
        <dbReference type="Proteomes" id="UP001244341"/>
    </source>
</evidence>
<evidence type="ECO:0000256" key="1">
    <source>
        <dbReference type="ARBA" id="ARBA00001931"/>
    </source>
</evidence>
<feature type="compositionally biased region" description="Pro residues" evidence="4">
    <location>
        <begin position="142"/>
        <end position="166"/>
    </location>
</feature>
<dbReference type="InterPro" id="IPR018391">
    <property type="entry name" value="PQQ_b-propeller_rpt"/>
</dbReference>
<keyword evidence="3" id="KW-0560">Oxidoreductase</keyword>
<dbReference type="InterPro" id="IPR011047">
    <property type="entry name" value="Quinoprotein_ADH-like_sf"/>
</dbReference>
<dbReference type="PANTHER" id="PTHR32303:SF10">
    <property type="entry name" value="OUTER MEMBRANE PROTEIN ASSEMBLY FACTOR BAMB"/>
    <property type="match status" value="1"/>
</dbReference>
<dbReference type="Pfam" id="PF13360">
    <property type="entry name" value="PQQ_2"/>
    <property type="match status" value="2"/>
</dbReference>
<dbReference type="InterPro" id="IPR002372">
    <property type="entry name" value="PQQ_rpt_dom"/>
</dbReference>
<name>A0ABY8TPT1_TETOB</name>
<feature type="domain" description="Pyrrolo-quinoline quinone repeat" evidence="5">
    <location>
        <begin position="755"/>
        <end position="848"/>
    </location>
</feature>
<evidence type="ECO:0000256" key="2">
    <source>
        <dbReference type="ARBA" id="ARBA00008156"/>
    </source>
</evidence>
<sequence>MQCTSHPAAAFSHPAPITNQGITFALSNIAGVVTSVCPGNYQLTTSLPQAGHIFLTATAGLLSPGDACPAAEAGSGTRYASAGAQASWSNSLSFTCAQLTGQASVLIQVTYATGVQATFQTNSITMPVDQACTANACANQPSPTPPSPTPPPPSPQPPTGSPPPTQRPVYPSCIGAAPLPDPAPLGKACFYDKECKVQCEDTKSPNCATAAPLPCPPPKGKCCFYDSQCQVQCEDLGNTKCPKPPACNVPGCSQCSASNPVVCLACIAGTGYSLNVASLKCECMHGYAGSSSCAKCPAGSVSAGGQLPTAPCKACPAGRVANPAASECVVPSSWEHWGYDLTNRRFAYSETKLNTSTAPGLVKRWSFTAGGDLSATPTVVAGRLYVPDWNGNLWCLNASTSAVIWTKKILDYVLAVDPNPYPIGYTSSNIISRTSPAWADGKLILGVMKKGGGFPYLLAVNAADGSLAWCKRVDPHPAAMITQSPTVYNGAVYVGVSSLEELWANGPGYPCCTFIGSMLKVDLAGNILWRTLMAPDNNNKTGAFSGNSVWGSSPAVDVARNQVYIATGNNYEIPDDLADCIKAIGPLSQDNIPAQVACESKYPTNYHNSMLALDLDSGKVRWVKQLGGPDAWNAACMYGGNAASCPDINSPDYDFAQAPMLVTACKGCRCKQLVVAGQKSGWLWALAPDTGAVHWSLPVGPGGTVGGLQWGSAADTSRIYVANNNYLSVPINLSSMKAVPNKLGSNTIPATTQGGIAAAVDAYDGNIVWTFANPTPHWGDVQAGLNPPKEARSQAPMTVANGVLFYASMDLQGTLFTLNAATGKLLNVFATGMTTGCGPAVVDGRVYIGSGYSNFGLGLNGNHPTVYIGSGYANFGLGLNGNQLHMLSTAADVPPTPAAKVVRKRRSRRDPPL</sequence>
<evidence type="ECO:0000256" key="4">
    <source>
        <dbReference type="SAM" id="MobiDB-lite"/>
    </source>
</evidence>
<organism evidence="6 7">
    <name type="scientific">Tetradesmus obliquus</name>
    <name type="common">Green alga</name>
    <name type="synonym">Acutodesmus obliquus</name>
    <dbReference type="NCBI Taxonomy" id="3088"/>
    <lineage>
        <taxon>Eukaryota</taxon>
        <taxon>Viridiplantae</taxon>
        <taxon>Chlorophyta</taxon>
        <taxon>core chlorophytes</taxon>
        <taxon>Chlorophyceae</taxon>
        <taxon>CS clade</taxon>
        <taxon>Sphaeropleales</taxon>
        <taxon>Scenedesmaceae</taxon>
        <taxon>Tetradesmus</taxon>
    </lineage>
</organism>
<dbReference type="Gene3D" id="2.140.10.10">
    <property type="entry name" value="Quinoprotein alcohol dehydrogenase-like superfamily"/>
    <property type="match status" value="1"/>
</dbReference>
<comment type="similarity">
    <text evidence="2">Belongs to the bacterial PQQ dehydrogenase family.</text>
</comment>
<gene>
    <name evidence="6" type="ORF">OEZ85_011265</name>
</gene>
<accession>A0ABY8TPT1</accession>
<dbReference type="SUPFAM" id="SSF50998">
    <property type="entry name" value="Quinoprotein alcohol dehydrogenase-like"/>
    <property type="match status" value="2"/>
</dbReference>